<reference evidence="3" key="1">
    <citation type="journal article" date="2019" name="Nat. Commun.">
        <title>The genome of broomcorn millet.</title>
        <authorList>
            <person name="Zou C."/>
            <person name="Miki D."/>
            <person name="Li D."/>
            <person name="Tang Q."/>
            <person name="Xiao L."/>
            <person name="Rajput S."/>
            <person name="Deng P."/>
            <person name="Jia W."/>
            <person name="Huang R."/>
            <person name="Zhang M."/>
            <person name="Sun Y."/>
            <person name="Hu J."/>
            <person name="Fu X."/>
            <person name="Schnable P.S."/>
            <person name="Li F."/>
            <person name="Zhang H."/>
            <person name="Feng B."/>
            <person name="Zhu X."/>
            <person name="Liu R."/>
            <person name="Schnable J.C."/>
            <person name="Zhu J.-K."/>
            <person name="Zhang H."/>
        </authorList>
    </citation>
    <scope>NUCLEOTIDE SEQUENCE [LARGE SCALE GENOMIC DNA]</scope>
</reference>
<sequence>MSARLERGGGHARARPFRSTPGRLDHSRKAQTPPKRTTLAPPKRALVHGCGTAIGGSGAAVERDATGREAPTPHAHLLLAKRGRSSRLRMDGACRFADPTAPSKGNPGHAVDAPPPGGRST</sequence>
<accession>A0A3L6TMV7</accession>
<evidence type="ECO:0000256" key="1">
    <source>
        <dbReference type="SAM" id="MobiDB-lite"/>
    </source>
</evidence>
<keyword evidence="3" id="KW-1185">Reference proteome</keyword>
<comment type="caution">
    <text evidence="2">The sequence shown here is derived from an EMBL/GenBank/DDBJ whole genome shotgun (WGS) entry which is preliminary data.</text>
</comment>
<evidence type="ECO:0000313" key="2">
    <source>
        <dbReference type="EMBL" id="RLN40508.1"/>
    </source>
</evidence>
<dbReference type="Proteomes" id="UP000275267">
    <property type="component" value="Unassembled WGS sequence"/>
</dbReference>
<dbReference type="EMBL" id="PQIB02000001">
    <property type="protein sequence ID" value="RLN40508.1"/>
    <property type="molecule type" value="Genomic_DNA"/>
</dbReference>
<feature type="region of interest" description="Disordered" evidence="1">
    <location>
        <begin position="1"/>
        <end position="51"/>
    </location>
</feature>
<evidence type="ECO:0000313" key="3">
    <source>
        <dbReference type="Proteomes" id="UP000275267"/>
    </source>
</evidence>
<gene>
    <name evidence="2" type="ORF">C2845_PM01G28300</name>
</gene>
<proteinExistence type="predicted"/>
<name>A0A3L6TMV7_PANMI</name>
<protein>
    <submittedName>
        <fullName evidence="2">Uncharacterized protein</fullName>
    </submittedName>
</protein>
<organism evidence="2 3">
    <name type="scientific">Panicum miliaceum</name>
    <name type="common">Proso millet</name>
    <name type="synonym">Broomcorn millet</name>
    <dbReference type="NCBI Taxonomy" id="4540"/>
    <lineage>
        <taxon>Eukaryota</taxon>
        <taxon>Viridiplantae</taxon>
        <taxon>Streptophyta</taxon>
        <taxon>Embryophyta</taxon>
        <taxon>Tracheophyta</taxon>
        <taxon>Spermatophyta</taxon>
        <taxon>Magnoliopsida</taxon>
        <taxon>Liliopsida</taxon>
        <taxon>Poales</taxon>
        <taxon>Poaceae</taxon>
        <taxon>PACMAD clade</taxon>
        <taxon>Panicoideae</taxon>
        <taxon>Panicodae</taxon>
        <taxon>Paniceae</taxon>
        <taxon>Panicinae</taxon>
        <taxon>Panicum</taxon>
        <taxon>Panicum sect. Panicum</taxon>
    </lineage>
</organism>
<feature type="region of interest" description="Disordered" evidence="1">
    <location>
        <begin position="95"/>
        <end position="121"/>
    </location>
</feature>
<dbReference type="AlphaFoldDB" id="A0A3L6TMV7"/>